<name>A0A085VF43_PSESX</name>
<gene>
    <name evidence="1" type="ORF">IV02_04735</name>
</gene>
<dbReference type="AlphaFoldDB" id="A0A085VF43"/>
<accession>A0A085VF43</accession>
<dbReference type="RefSeq" id="WP_047572556.1">
    <property type="nucleotide sequence ID" value="NZ_JPQT01000063.1"/>
</dbReference>
<organism evidence="1 2">
    <name type="scientific">Pseudomonas syringae</name>
    <dbReference type="NCBI Taxonomy" id="317"/>
    <lineage>
        <taxon>Bacteria</taxon>
        <taxon>Pseudomonadati</taxon>
        <taxon>Pseudomonadota</taxon>
        <taxon>Gammaproteobacteria</taxon>
        <taxon>Pseudomonadales</taxon>
        <taxon>Pseudomonadaceae</taxon>
        <taxon>Pseudomonas</taxon>
    </lineage>
</organism>
<reference evidence="1 2" key="1">
    <citation type="submission" date="2014-07" db="EMBL/GenBank/DDBJ databases">
        <title>Draft Genome Sequences of Environmental Pseudomonas syringae strains.</title>
        <authorList>
            <person name="Baltrus D.A."/>
            <person name="Berge O."/>
            <person name="Morris C."/>
        </authorList>
    </citation>
    <scope>NUCLEOTIDE SEQUENCE [LARGE SCALE GENOMIC DNA]</scope>
    <source>
        <strain evidence="1 2">CEB003</strain>
    </source>
</reference>
<dbReference type="PATRIC" id="fig|317.174.peg.965"/>
<protein>
    <submittedName>
        <fullName evidence="1">Uncharacterized protein</fullName>
    </submittedName>
</protein>
<evidence type="ECO:0000313" key="2">
    <source>
        <dbReference type="Proteomes" id="UP000028643"/>
    </source>
</evidence>
<comment type="caution">
    <text evidence="1">The sequence shown here is derived from an EMBL/GenBank/DDBJ whole genome shotgun (WGS) entry which is preliminary data.</text>
</comment>
<sequence>MTNINITSINAANLAEEFNEISTILKTEFKTVLCTNISWMRIHPVLPAFMIEPMNWENTFPSIIRPVEYEDGIPQHLSVYNGRNYNEENSLLRASANFWALVEYVERKLSRDSELKKIGRDYYSRLLKIETTLGDEEYLRYELYDKAVIFKISKTQFNKVEKAVVRETLNIVKII</sequence>
<proteinExistence type="predicted"/>
<dbReference type="Proteomes" id="UP000028643">
    <property type="component" value="Unassembled WGS sequence"/>
</dbReference>
<evidence type="ECO:0000313" key="1">
    <source>
        <dbReference type="EMBL" id="KFE54056.1"/>
    </source>
</evidence>
<dbReference type="EMBL" id="JPQT01000063">
    <property type="protein sequence ID" value="KFE54056.1"/>
    <property type="molecule type" value="Genomic_DNA"/>
</dbReference>